<feature type="compositionally biased region" description="Basic and acidic residues" evidence="1">
    <location>
        <begin position="151"/>
        <end position="164"/>
    </location>
</feature>
<accession>A0ABS7TNT8</accession>
<dbReference type="RefSeq" id="WP_224191669.1">
    <property type="nucleotide sequence ID" value="NZ_JAIRAU010000010.1"/>
</dbReference>
<evidence type="ECO:0000256" key="1">
    <source>
        <dbReference type="SAM" id="MobiDB-lite"/>
    </source>
</evidence>
<feature type="region of interest" description="Disordered" evidence="1">
    <location>
        <begin position="138"/>
        <end position="164"/>
    </location>
</feature>
<dbReference type="EMBL" id="JAIRAU010000010">
    <property type="protein sequence ID" value="MBZ5709897.1"/>
    <property type="molecule type" value="Genomic_DNA"/>
</dbReference>
<organism evidence="2 3">
    <name type="scientific">Nannocystis pusilla</name>
    <dbReference type="NCBI Taxonomy" id="889268"/>
    <lineage>
        <taxon>Bacteria</taxon>
        <taxon>Pseudomonadati</taxon>
        <taxon>Myxococcota</taxon>
        <taxon>Polyangia</taxon>
        <taxon>Nannocystales</taxon>
        <taxon>Nannocystaceae</taxon>
        <taxon>Nannocystis</taxon>
    </lineage>
</organism>
<keyword evidence="3" id="KW-1185">Reference proteome</keyword>
<proteinExistence type="predicted"/>
<dbReference type="Pfam" id="PF03682">
    <property type="entry name" value="UPF0158"/>
    <property type="match status" value="1"/>
</dbReference>
<comment type="caution">
    <text evidence="2">The sequence shown here is derived from an EMBL/GenBank/DDBJ whole genome shotgun (WGS) entry which is preliminary data.</text>
</comment>
<dbReference type="InterPro" id="IPR005361">
    <property type="entry name" value="UPF0158"/>
</dbReference>
<protein>
    <submittedName>
        <fullName evidence="2">UPF0158 family protein</fullName>
    </submittedName>
</protein>
<gene>
    <name evidence="2" type="ORF">K7C98_11595</name>
</gene>
<name>A0ABS7TNT8_9BACT</name>
<reference evidence="2" key="1">
    <citation type="submission" date="2021-08" db="EMBL/GenBank/DDBJ databases">
        <authorList>
            <person name="Stevens D.C."/>
        </authorList>
    </citation>
    <scope>NUCLEOTIDE SEQUENCE</scope>
    <source>
        <strain evidence="2">DSM 53165</strain>
    </source>
</reference>
<evidence type="ECO:0000313" key="3">
    <source>
        <dbReference type="Proteomes" id="UP001139031"/>
    </source>
</evidence>
<sequence length="164" mass="19226">MRLAADAPTPDWNLLEAAFECADPELRSYYDTVTGEVCMTGPFEDDPGERERIDADPQRYIEIEHVASRERYRWMERFALEEVADQRLRERLLRALTGSRVFRRFKDALLAAPSVRERWFVYHNSALRREIEQWFAERDLPVGTPPPWSRSPDDGAREERDGPA</sequence>
<dbReference type="Proteomes" id="UP001139031">
    <property type="component" value="Unassembled WGS sequence"/>
</dbReference>
<evidence type="ECO:0000313" key="2">
    <source>
        <dbReference type="EMBL" id="MBZ5709897.1"/>
    </source>
</evidence>